<dbReference type="CDD" id="cd00067">
    <property type="entry name" value="GAL4"/>
    <property type="match status" value="1"/>
</dbReference>
<comment type="caution">
    <text evidence="6">The sequence shown here is derived from an EMBL/GenBank/DDBJ whole genome shotgun (WGS) entry which is preliminary data.</text>
</comment>
<keyword evidence="7" id="KW-1185">Reference proteome</keyword>
<dbReference type="Gene3D" id="1.10.489.10">
    <property type="entry name" value="Chloroperoxidase-like"/>
    <property type="match status" value="1"/>
</dbReference>
<feature type="transmembrane region" description="Helical" evidence="3">
    <location>
        <begin position="217"/>
        <end position="236"/>
    </location>
</feature>
<dbReference type="Proteomes" id="UP000319160">
    <property type="component" value="Unassembled WGS sequence"/>
</dbReference>
<dbReference type="Pfam" id="PF01328">
    <property type="entry name" value="Peroxidase_2"/>
    <property type="match status" value="1"/>
</dbReference>
<gene>
    <name evidence="6" type="ORF">FHL15_007027</name>
</gene>
<dbReference type="SUPFAM" id="SSF57701">
    <property type="entry name" value="Zn2/Cys6 DNA-binding domain"/>
    <property type="match status" value="1"/>
</dbReference>
<evidence type="ECO:0000256" key="3">
    <source>
        <dbReference type="SAM" id="Phobius"/>
    </source>
</evidence>
<dbReference type="OrthoDB" id="5429634at2759"/>
<dbReference type="Pfam" id="PF00172">
    <property type="entry name" value="Zn_clus"/>
    <property type="match status" value="1"/>
</dbReference>
<dbReference type="GO" id="GO:0008270">
    <property type="term" value="F:zinc ion binding"/>
    <property type="evidence" value="ECO:0007669"/>
    <property type="project" value="InterPro"/>
</dbReference>
<keyword evidence="3" id="KW-0472">Membrane</keyword>
<dbReference type="PANTHER" id="PTHR35395">
    <property type="entry name" value="DUF6536 DOMAIN-CONTAINING PROTEIN"/>
    <property type="match status" value="1"/>
</dbReference>
<keyword evidence="3" id="KW-1133">Transmembrane helix</keyword>
<protein>
    <recommendedName>
        <fullName evidence="8">Zn(2)-C6 fungal-type domain-containing protein</fullName>
    </recommendedName>
</protein>
<dbReference type="GO" id="GO:0004601">
    <property type="term" value="F:peroxidase activity"/>
    <property type="evidence" value="ECO:0007669"/>
    <property type="project" value="InterPro"/>
</dbReference>
<feature type="compositionally biased region" description="Low complexity" evidence="2">
    <location>
        <begin position="919"/>
        <end position="928"/>
    </location>
</feature>
<dbReference type="PROSITE" id="PS00463">
    <property type="entry name" value="ZN2_CY6_FUNGAL_1"/>
    <property type="match status" value="1"/>
</dbReference>
<evidence type="ECO:0008006" key="8">
    <source>
        <dbReference type="Google" id="ProtNLM"/>
    </source>
</evidence>
<dbReference type="PROSITE" id="PS50048">
    <property type="entry name" value="ZN2_CY6_FUNGAL_2"/>
    <property type="match status" value="1"/>
</dbReference>
<reference evidence="7" key="1">
    <citation type="submission" date="2019-06" db="EMBL/GenBank/DDBJ databases">
        <title>Draft genome sequence of the griseofulvin-producing fungus Xylaria cubensis strain G536.</title>
        <authorList>
            <person name="Mead M.E."/>
            <person name="Raja H.A."/>
            <person name="Steenwyk J.L."/>
            <person name="Knowles S.L."/>
            <person name="Oberlies N.H."/>
            <person name="Rokas A."/>
        </authorList>
    </citation>
    <scope>NUCLEOTIDE SEQUENCE [LARGE SCALE GENOMIC DNA]</scope>
    <source>
        <strain evidence="7">G536</strain>
    </source>
</reference>
<evidence type="ECO:0000256" key="1">
    <source>
        <dbReference type="ARBA" id="ARBA00023242"/>
    </source>
</evidence>
<organism evidence="6 7">
    <name type="scientific">Xylaria flabelliformis</name>
    <dbReference type="NCBI Taxonomy" id="2512241"/>
    <lineage>
        <taxon>Eukaryota</taxon>
        <taxon>Fungi</taxon>
        <taxon>Dikarya</taxon>
        <taxon>Ascomycota</taxon>
        <taxon>Pezizomycotina</taxon>
        <taxon>Sordariomycetes</taxon>
        <taxon>Xylariomycetidae</taxon>
        <taxon>Xylariales</taxon>
        <taxon>Xylariaceae</taxon>
        <taxon>Xylaria</taxon>
    </lineage>
</organism>
<dbReference type="InterPro" id="IPR000028">
    <property type="entry name" value="Chloroperoxidase"/>
</dbReference>
<dbReference type="GO" id="GO:0000981">
    <property type="term" value="F:DNA-binding transcription factor activity, RNA polymerase II-specific"/>
    <property type="evidence" value="ECO:0007669"/>
    <property type="project" value="InterPro"/>
</dbReference>
<evidence type="ECO:0000259" key="5">
    <source>
        <dbReference type="PROSITE" id="PS51405"/>
    </source>
</evidence>
<dbReference type="SMART" id="SM00066">
    <property type="entry name" value="GAL4"/>
    <property type="match status" value="1"/>
</dbReference>
<dbReference type="PANTHER" id="PTHR35395:SF1">
    <property type="entry name" value="DUF6536 DOMAIN-CONTAINING PROTEIN"/>
    <property type="match status" value="1"/>
</dbReference>
<evidence type="ECO:0000259" key="4">
    <source>
        <dbReference type="PROSITE" id="PS50048"/>
    </source>
</evidence>
<dbReference type="EMBL" id="VFLP01000039">
    <property type="protein sequence ID" value="TRX92160.1"/>
    <property type="molecule type" value="Genomic_DNA"/>
</dbReference>
<feature type="transmembrane region" description="Helical" evidence="3">
    <location>
        <begin position="420"/>
        <end position="440"/>
    </location>
</feature>
<dbReference type="InterPro" id="IPR001138">
    <property type="entry name" value="Zn2Cys6_DnaBD"/>
</dbReference>
<sequence>MAAIYYHQVGDSLDSDIDTEQTEFISESDATCAISEERRSEYVIQHQDITPDNLVTASEQAPVLEHDLITDNIPFRVSGFANKQTLAGWFPRIDDDGSTSLRFRLSKRNQALLLQVALIAIIFATNLFILTYVRSKYPSKDGVGLLFAGDCNTVKNANRWLHLLINVLSTGMLSASTFCIQLQASPTRADVDKMHKRNRWLDIGAPSLRNLRYIGRWRLASCIVLALSSLPIHLIFNSAVFQSLASNDYTVAVVKDSFTSGADWNLSTAARNRQGDPGWDTSFWALYKDPPGQSYQSIIENMQRDVMAGLYEFKNVSDCYALYEDYWAATQGNVVVVAKNQTGDNDSLLLYTFVVPRYDNFSKNLWAAGNGTGQWVSFSSAPPPVTTVFLGPPRYEASYCLVQYATASKDRCRLQYSTHILTAVCTLNFVKLLALLFVYTSRKKAERRRKVKSEEWGTMIIPEEHILARREAVLSTLGDAISSFIQDPDESTKNMCLATKYDFLPKGTFLKKWTKRKPDPVAHPREWKMSRKRWLSAATWTQWTSLIILYIAFITGIYTSMGLLVTSLKNRHFHLTLHFFRSLGFGSVNELTYLDIDLPRGDPIGLISNVLIINSPQLLFSIMYSVAGAMLTTFLVQREFSLMYAKAHRKTLRVSEPVGIQRSSYFISLPLRYGIPFNLFSAVFHWLISQSYFIARITALLPNGNEDYGNSFTTLGYSPYAMIIRCRRYDYTMRMISTNSMAISAACHVLDEDREYGDQLPLQWGVLEIGEDGIGHCSFTTAASHDIRKAQEGVLYHYLTQNVFSRRPLRLPGAKRGWWAKEGQERPSANIKEAESLHRHDEADEGRHTGFISRSDAPRIRGTPVLFGAAYSILMNRRTHKKSRLGCRECKHRHIKCDEKRPACAHCVITHRECHYGSASATTASSRPTPEPTVTTPGSTNRWDEATSAPQHVTIARPNVARWISEHPAASPSFVPNGSVNIHHMEFLLHFRFSISIPELENEFDTAATTMVNRLALKFPWLLHAILAISSRHLAVLRPENSSLYLAEAFQLQSQAINIFNSERLHIDESNCSAALLFSSILGRHMLVDTLAGLESDGSVLLDNYCHYVQIHRGLRAIANNSWQFLPELEIWPFCLFSGIQRSRKAHGTELTDLRRWIQESHDLDEDALEVCIEAVNLLQAGLDEITGPGMENRRYQMALIWSVCNNAKFNDLVKQRLPQALVILAHYTALLHHAKAIWQIRDAGYRFLHTICSVLGPSYESQLLHLLSNPDILKNPTTMHLPLLVPVLTFGLALGQVQDHAWAPAGSNDFRGPCPMMNTLANHGYIQRDGRNITRENAVKALADGLNFNPMLSNIMFDQAIIANPEPNATYFTLDQLNKHNLLEHDASLSRTDAYFGNNHVFNETVFNETMQYWIGPVIDANMIANSKVARQLSSKAFNPTYRFTSLTEEFSLGEVVAPVIAFGDIEAVTVNKTLVEYFFKNERLPTELGWKKREEIISLDTIFKATDTIRNATSLITSSDNGTSKRRLARNLHFGY</sequence>
<dbReference type="Gene3D" id="4.10.240.10">
    <property type="entry name" value="Zn(2)-C6 fungal-type DNA-binding domain"/>
    <property type="match status" value="1"/>
</dbReference>
<accession>A0A553HW41</accession>
<dbReference type="SUPFAM" id="SSF47571">
    <property type="entry name" value="Cloroperoxidase"/>
    <property type="match status" value="1"/>
</dbReference>
<feature type="domain" description="Heme haloperoxidase family profile" evidence="5">
    <location>
        <begin position="1299"/>
        <end position="1506"/>
    </location>
</feature>
<feature type="domain" description="Zn(2)-C6 fungal-type" evidence="4">
    <location>
        <begin position="886"/>
        <end position="916"/>
    </location>
</feature>
<keyword evidence="3" id="KW-0812">Transmembrane</keyword>
<feature type="transmembrane region" description="Helical" evidence="3">
    <location>
        <begin position="160"/>
        <end position="180"/>
    </location>
</feature>
<evidence type="ECO:0000256" key="2">
    <source>
        <dbReference type="SAM" id="MobiDB-lite"/>
    </source>
</evidence>
<feature type="transmembrane region" description="Helical" evidence="3">
    <location>
        <begin position="112"/>
        <end position="133"/>
    </location>
</feature>
<evidence type="ECO:0000313" key="6">
    <source>
        <dbReference type="EMBL" id="TRX92160.1"/>
    </source>
</evidence>
<dbReference type="InterPro" id="IPR036864">
    <property type="entry name" value="Zn2-C6_fun-type_DNA-bd_sf"/>
</dbReference>
<dbReference type="PROSITE" id="PS51405">
    <property type="entry name" value="HEME_HALOPEROXIDASE"/>
    <property type="match status" value="1"/>
</dbReference>
<feature type="transmembrane region" description="Helical" evidence="3">
    <location>
        <begin position="534"/>
        <end position="558"/>
    </location>
</feature>
<dbReference type="Pfam" id="PF20163">
    <property type="entry name" value="DUF6536"/>
    <property type="match status" value="1"/>
</dbReference>
<name>A0A553HW41_9PEZI</name>
<keyword evidence="1" id="KW-0539">Nucleus</keyword>
<feature type="region of interest" description="Disordered" evidence="2">
    <location>
        <begin position="919"/>
        <end position="942"/>
    </location>
</feature>
<dbReference type="InterPro" id="IPR046623">
    <property type="entry name" value="DUF6536"/>
</dbReference>
<dbReference type="InterPro" id="IPR036851">
    <property type="entry name" value="Chloroperoxidase-like_sf"/>
</dbReference>
<dbReference type="STRING" id="2512241.A0A553HW41"/>
<evidence type="ECO:0000313" key="7">
    <source>
        <dbReference type="Proteomes" id="UP000319160"/>
    </source>
</evidence>
<proteinExistence type="predicted"/>